<accession>A0ABP8UX40</accession>
<name>A0ABP8UX40_9GAMM</name>
<evidence type="ECO:0000313" key="1">
    <source>
        <dbReference type="EMBL" id="GAA4648483.1"/>
    </source>
</evidence>
<gene>
    <name evidence="1" type="ORF">GCM10023116_07520</name>
</gene>
<reference evidence="2" key="1">
    <citation type="journal article" date="2019" name="Int. J. Syst. Evol. Microbiol.">
        <title>The Global Catalogue of Microorganisms (GCM) 10K type strain sequencing project: providing services to taxonomists for standard genome sequencing and annotation.</title>
        <authorList>
            <consortium name="The Broad Institute Genomics Platform"/>
            <consortium name="The Broad Institute Genome Sequencing Center for Infectious Disease"/>
            <person name="Wu L."/>
            <person name="Ma J."/>
        </authorList>
    </citation>
    <scope>NUCLEOTIDE SEQUENCE [LARGE SCALE GENOMIC DNA]</scope>
    <source>
        <strain evidence="2">JCM 17805</strain>
    </source>
</reference>
<proteinExistence type="predicted"/>
<dbReference type="RefSeq" id="WP_345194139.1">
    <property type="nucleotide sequence ID" value="NZ_BAABFL010000076.1"/>
</dbReference>
<dbReference type="EMBL" id="BAABFL010000076">
    <property type="protein sequence ID" value="GAA4648483.1"/>
    <property type="molecule type" value="Genomic_DNA"/>
</dbReference>
<dbReference type="Proteomes" id="UP001500604">
    <property type="component" value="Unassembled WGS sequence"/>
</dbReference>
<evidence type="ECO:0008006" key="3">
    <source>
        <dbReference type="Google" id="ProtNLM"/>
    </source>
</evidence>
<organism evidence="1 2">
    <name type="scientific">Kistimonas scapharcae</name>
    <dbReference type="NCBI Taxonomy" id="1036133"/>
    <lineage>
        <taxon>Bacteria</taxon>
        <taxon>Pseudomonadati</taxon>
        <taxon>Pseudomonadota</taxon>
        <taxon>Gammaproteobacteria</taxon>
        <taxon>Oceanospirillales</taxon>
        <taxon>Endozoicomonadaceae</taxon>
        <taxon>Kistimonas</taxon>
    </lineage>
</organism>
<keyword evidence="2" id="KW-1185">Reference proteome</keyword>
<protein>
    <recommendedName>
        <fullName evidence="3">F5/8 type C domain-containing protein</fullName>
    </recommendedName>
</protein>
<comment type="caution">
    <text evidence="1">The sequence shown here is derived from an EMBL/GenBank/DDBJ whole genome shotgun (WGS) entry which is preliminary data.</text>
</comment>
<evidence type="ECO:0000313" key="2">
    <source>
        <dbReference type="Proteomes" id="UP001500604"/>
    </source>
</evidence>
<sequence length="175" mass="18598">MAVSGGGGGALTLLASETIPSSVSEYILPITFSADYSLYRIVILNLTPASTSNTHIELYASDDGSNWFTGAYDYGYGLNHIVSTGTYYNATNKIKFTSNALSKSGVLCTDITVYEPTAPQYTRLAAQTIHQDNSGNQEATLVHGVVKKTTGISQLKLVTTHAPFAGGMVKVYGMP</sequence>